<feature type="transmembrane region" description="Helical" evidence="7">
    <location>
        <begin position="192"/>
        <end position="212"/>
    </location>
</feature>
<feature type="transmembrane region" description="Helical" evidence="7">
    <location>
        <begin position="6"/>
        <end position="30"/>
    </location>
</feature>
<evidence type="ECO:0000259" key="8">
    <source>
        <dbReference type="Pfam" id="PF20684"/>
    </source>
</evidence>
<dbReference type="InterPro" id="IPR052337">
    <property type="entry name" value="SAT4-like"/>
</dbReference>
<feature type="transmembrane region" description="Helical" evidence="7">
    <location>
        <begin position="42"/>
        <end position="61"/>
    </location>
</feature>
<feature type="domain" description="Rhodopsin" evidence="8">
    <location>
        <begin position="26"/>
        <end position="252"/>
    </location>
</feature>
<evidence type="ECO:0000313" key="10">
    <source>
        <dbReference type="Proteomes" id="UP001629113"/>
    </source>
</evidence>
<gene>
    <name evidence="9" type="ORF">PVAG01_03467</name>
</gene>
<dbReference type="PANTHER" id="PTHR33048">
    <property type="entry name" value="PTH11-LIKE INTEGRAL MEMBRANE PROTEIN (AFU_ORTHOLOGUE AFUA_5G11245)"/>
    <property type="match status" value="1"/>
</dbReference>
<comment type="similarity">
    <text evidence="5">Belongs to the SAT4 family.</text>
</comment>
<feature type="transmembrane region" description="Helical" evidence="7">
    <location>
        <begin position="81"/>
        <end position="105"/>
    </location>
</feature>
<dbReference type="PANTHER" id="PTHR33048:SF47">
    <property type="entry name" value="INTEGRAL MEMBRANE PROTEIN-RELATED"/>
    <property type="match status" value="1"/>
</dbReference>
<proteinExistence type="inferred from homology"/>
<evidence type="ECO:0000256" key="4">
    <source>
        <dbReference type="ARBA" id="ARBA00023136"/>
    </source>
</evidence>
<feature type="transmembrane region" description="Helical" evidence="7">
    <location>
        <begin position="224"/>
        <end position="247"/>
    </location>
</feature>
<evidence type="ECO:0000256" key="7">
    <source>
        <dbReference type="SAM" id="Phobius"/>
    </source>
</evidence>
<dbReference type="InterPro" id="IPR049326">
    <property type="entry name" value="Rhodopsin_dom_fungi"/>
</dbReference>
<comment type="subcellular location">
    <subcellularLocation>
        <location evidence="1">Membrane</location>
        <topology evidence="1">Multi-pass membrane protein</topology>
    </subcellularLocation>
</comment>
<evidence type="ECO:0000256" key="5">
    <source>
        <dbReference type="ARBA" id="ARBA00038359"/>
    </source>
</evidence>
<feature type="transmembrane region" description="Helical" evidence="7">
    <location>
        <begin position="158"/>
        <end position="180"/>
    </location>
</feature>
<feature type="compositionally biased region" description="Low complexity" evidence="6">
    <location>
        <begin position="297"/>
        <end position="306"/>
    </location>
</feature>
<dbReference type="EMBL" id="JBFCZG010000003">
    <property type="protein sequence ID" value="KAL3424186.1"/>
    <property type="molecule type" value="Genomic_DNA"/>
</dbReference>
<dbReference type="Pfam" id="PF20684">
    <property type="entry name" value="Fung_rhodopsin"/>
    <property type="match status" value="1"/>
</dbReference>
<keyword evidence="4 7" id="KW-0472">Membrane</keyword>
<accession>A0ABR4PLH3</accession>
<evidence type="ECO:0000256" key="2">
    <source>
        <dbReference type="ARBA" id="ARBA00022692"/>
    </source>
</evidence>
<keyword evidence="2 7" id="KW-0812">Transmembrane</keyword>
<keyword evidence="3 7" id="KW-1133">Transmembrane helix</keyword>
<protein>
    <recommendedName>
        <fullName evidence="8">Rhodopsin domain-containing protein</fullName>
    </recommendedName>
</protein>
<dbReference type="Proteomes" id="UP001629113">
    <property type="component" value="Unassembled WGS sequence"/>
</dbReference>
<organism evidence="9 10">
    <name type="scientific">Phlyctema vagabunda</name>
    <dbReference type="NCBI Taxonomy" id="108571"/>
    <lineage>
        <taxon>Eukaryota</taxon>
        <taxon>Fungi</taxon>
        <taxon>Dikarya</taxon>
        <taxon>Ascomycota</taxon>
        <taxon>Pezizomycotina</taxon>
        <taxon>Leotiomycetes</taxon>
        <taxon>Helotiales</taxon>
        <taxon>Dermateaceae</taxon>
        <taxon>Phlyctema</taxon>
    </lineage>
</organism>
<reference evidence="9 10" key="1">
    <citation type="submission" date="2024-06" db="EMBL/GenBank/DDBJ databases">
        <title>Complete genome of Phlyctema vagabunda strain 19-DSS-EL-015.</title>
        <authorList>
            <person name="Fiorenzani C."/>
        </authorList>
    </citation>
    <scope>NUCLEOTIDE SEQUENCE [LARGE SCALE GENOMIC DNA]</scope>
    <source>
        <strain evidence="9 10">19-DSS-EL-015</strain>
    </source>
</reference>
<feature type="region of interest" description="Disordered" evidence="6">
    <location>
        <begin position="296"/>
        <end position="320"/>
    </location>
</feature>
<evidence type="ECO:0000256" key="6">
    <source>
        <dbReference type="SAM" id="MobiDB-lite"/>
    </source>
</evidence>
<comment type="caution">
    <text evidence="9">The sequence shown here is derived from an EMBL/GenBank/DDBJ whole genome shotgun (WGS) entry which is preliminary data.</text>
</comment>
<keyword evidence="10" id="KW-1185">Reference proteome</keyword>
<evidence type="ECO:0000256" key="3">
    <source>
        <dbReference type="ARBA" id="ARBA00022989"/>
    </source>
</evidence>
<evidence type="ECO:0000256" key="1">
    <source>
        <dbReference type="ARBA" id="ARBA00004141"/>
    </source>
</evidence>
<sequence>MLSHPQIVILTTSVALSFLAAVFVGLRVFTRLFVTRNAKLDDAMLLLALVGAIIFNGVATYQTLHPPRSIKSFYGVASRRVTILGFSSYVTSITATKISILLQYLRFLIEKRYRLMCWIMMAVTLSWTVVALVGAVIIRRSAEDMTSSKQSNPNTLTWVITIMNIITDFMIIIIPVPVVFSMEKISIKQKISLLALFASGTSVGIFAVIRSLSILSPNVSFEKLWLTGVWTNAELTLAVICASLPGIKPLFRCCAKPRPESTANGDKYTRDVSNSEKGLIGQRTWERTVSLHHDTRSPYSCNNIPPSSNPNPIPDNSTNS</sequence>
<evidence type="ECO:0000313" key="9">
    <source>
        <dbReference type="EMBL" id="KAL3424186.1"/>
    </source>
</evidence>
<feature type="transmembrane region" description="Helical" evidence="7">
    <location>
        <begin position="117"/>
        <end position="138"/>
    </location>
</feature>
<name>A0ABR4PLH3_9HELO</name>